<dbReference type="EMBL" id="VKHT01001309">
    <property type="protein sequence ID" value="MBB0247035.1"/>
    <property type="molecule type" value="Genomic_DNA"/>
</dbReference>
<dbReference type="GO" id="GO:0032259">
    <property type="term" value="P:methylation"/>
    <property type="evidence" value="ECO:0007669"/>
    <property type="project" value="UniProtKB-KW"/>
</dbReference>
<evidence type="ECO:0000313" key="2">
    <source>
        <dbReference type="EMBL" id="MBB0247035.1"/>
    </source>
</evidence>
<dbReference type="GO" id="GO:0008168">
    <property type="term" value="F:methyltransferase activity"/>
    <property type="evidence" value="ECO:0007669"/>
    <property type="project" value="UniProtKB-KW"/>
</dbReference>
<accession>A0A7W3TID4</accession>
<gene>
    <name evidence="2" type="ORF">FNQ90_23655</name>
</gene>
<keyword evidence="2" id="KW-0808">Transferase</keyword>
<sequence length="291" mass="31107">MAEIDENRLVTYLLNNRAFFAPVVERAVALLDPGKRGNLVDIGTGAGGGLVALARAAGPGARVLGVDREPMVLEMALRHAEEEGVRERVSTRAADLLEVLDEAADAGGTFDAIWAGDVIWPGNVADPAATVVRMADALRPGGVIGLFNTNYYQSMFLPGHSRLERLLRTASELNWGLPDEGPEHYERYPHWALAAGLEDVRVHVLPRVGFPVGDDPTVRPYLEGVVWPELLAAAEARGTDAGMSGKDLARARELLAPGSPTRILDEPGHHVVQPTLLVTARRPDSAGGSEG</sequence>
<dbReference type="Pfam" id="PF13847">
    <property type="entry name" value="Methyltransf_31"/>
    <property type="match status" value="1"/>
</dbReference>
<evidence type="ECO:0000259" key="1">
    <source>
        <dbReference type="Pfam" id="PF13847"/>
    </source>
</evidence>
<dbReference type="AlphaFoldDB" id="A0A7W3TID4"/>
<keyword evidence="2" id="KW-0489">Methyltransferase</keyword>
<feature type="domain" description="Methyltransferase" evidence="1">
    <location>
        <begin position="37"/>
        <end position="144"/>
    </location>
</feature>
<protein>
    <submittedName>
        <fullName evidence="2">Methyltransferase domain-containing protein</fullName>
    </submittedName>
</protein>
<dbReference type="InterPro" id="IPR025714">
    <property type="entry name" value="Methyltranfer_dom"/>
</dbReference>
<dbReference type="InterPro" id="IPR029063">
    <property type="entry name" value="SAM-dependent_MTases_sf"/>
</dbReference>
<proteinExistence type="predicted"/>
<dbReference type="RefSeq" id="WP_182608289.1">
    <property type="nucleotide sequence ID" value="NZ_VKHT01001309.1"/>
</dbReference>
<evidence type="ECO:0000313" key="3">
    <source>
        <dbReference type="Proteomes" id="UP000538929"/>
    </source>
</evidence>
<reference evidence="3" key="1">
    <citation type="submission" date="2019-10" db="EMBL/GenBank/DDBJ databases">
        <title>Streptomyces sp. nov., a novel actinobacterium isolated from alkaline environment.</title>
        <authorList>
            <person name="Golinska P."/>
        </authorList>
    </citation>
    <scope>NUCLEOTIDE SEQUENCE [LARGE SCALE GENOMIC DNA]</scope>
    <source>
        <strain evidence="3">DSM 42118</strain>
    </source>
</reference>
<name>A0A7W3TID4_9ACTN</name>
<organism evidence="2 3">
    <name type="scientific">Streptomyces alkaliphilus</name>
    <dbReference type="NCBI Taxonomy" id="1472722"/>
    <lineage>
        <taxon>Bacteria</taxon>
        <taxon>Bacillati</taxon>
        <taxon>Actinomycetota</taxon>
        <taxon>Actinomycetes</taxon>
        <taxon>Kitasatosporales</taxon>
        <taxon>Streptomycetaceae</taxon>
        <taxon>Streptomyces</taxon>
    </lineage>
</organism>
<dbReference type="SUPFAM" id="SSF53335">
    <property type="entry name" value="S-adenosyl-L-methionine-dependent methyltransferases"/>
    <property type="match status" value="1"/>
</dbReference>
<dbReference type="Proteomes" id="UP000538929">
    <property type="component" value="Unassembled WGS sequence"/>
</dbReference>
<dbReference type="CDD" id="cd02440">
    <property type="entry name" value="AdoMet_MTases"/>
    <property type="match status" value="1"/>
</dbReference>
<comment type="caution">
    <text evidence="2">The sequence shown here is derived from an EMBL/GenBank/DDBJ whole genome shotgun (WGS) entry which is preliminary data.</text>
</comment>
<dbReference type="Gene3D" id="3.40.50.150">
    <property type="entry name" value="Vaccinia Virus protein VP39"/>
    <property type="match status" value="1"/>
</dbReference>
<keyword evidence="3" id="KW-1185">Reference proteome</keyword>